<comment type="caution">
    <text evidence="1">The sequence shown here is derived from an EMBL/GenBank/DDBJ whole genome shotgun (WGS) entry which is preliminary data.</text>
</comment>
<sequence>MEFNQQGALRNRIFYLLLAWTIFAAPLVQASGENGGNWIATWSASPQPQWSGDFALPTKLPFHLWNQTLRQVARVSVGGERVRVVLSNKYGSQPLKIGAASLALSAGKAKIVSGSNRALTFSGERSPVIPAGAEVVSDPVDLSLQPLQQLAVSLYLPVPTPPQTFHWDGLQTAYIGAGNQMDARALEIQETTDTRIFLSGILVDAVDDARAIATFGDSITDGNASSPNSNHRWPDFLAARLAGKNIAVVNAGISGARLLDNIMGENAQARFERDVLGQPGVETAIVLMGINDIGWPGSALAPDKEIPQAAQLVAAYRQLIARAHIRGVRIVGATLTPFEGALDQSPMAGYYSAEKEQVRQAVNHWIRTSGEFDAVIDFDAVTRDPQRPSRFLPAYDSGDHLHPGDKGYEAMAEAVDLELLN</sequence>
<evidence type="ECO:0000313" key="2">
    <source>
        <dbReference type="Proteomes" id="UP001596425"/>
    </source>
</evidence>
<reference evidence="2" key="1">
    <citation type="journal article" date="2019" name="Int. J. Syst. Evol. Microbiol.">
        <title>The Global Catalogue of Microorganisms (GCM) 10K type strain sequencing project: providing services to taxonomists for standard genome sequencing and annotation.</title>
        <authorList>
            <consortium name="The Broad Institute Genomics Platform"/>
            <consortium name="The Broad Institute Genome Sequencing Center for Infectious Disease"/>
            <person name="Wu L."/>
            <person name="Ma J."/>
        </authorList>
    </citation>
    <scope>NUCLEOTIDE SEQUENCE [LARGE SCALE GENOMIC DNA]</scope>
    <source>
        <strain evidence="2">CGMCC 1.13718</strain>
    </source>
</reference>
<keyword evidence="1" id="KW-0378">Hydrolase</keyword>
<dbReference type="InterPro" id="IPR036514">
    <property type="entry name" value="SGNH_hydro_sf"/>
</dbReference>
<dbReference type="PANTHER" id="PTHR43784">
    <property type="entry name" value="GDSL-LIKE LIPASE/ACYLHYDROLASE, PUTATIVE (AFU_ORTHOLOGUE AFUA_2G00820)-RELATED"/>
    <property type="match status" value="1"/>
</dbReference>
<evidence type="ECO:0000313" key="1">
    <source>
        <dbReference type="EMBL" id="MFC6633171.1"/>
    </source>
</evidence>
<protein>
    <submittedName>
        <fullName evidence="1">SGNH/GDSL hydrolase family protein</fullName>
    </submittedName>
</protein>
<dbReference type="Pfam" id="PF00657">
    <property type="entry name" value="Lipase_GDSL"/>
    <property type="match status" value="1"/>
</dbReference>
<dbReference type="GO" id="GO:0016787">
    <property type="term" value="F:hydrolase activity"/>
    <property type="evidence" value="ECO:0007669"/>
    <property type="project" value="UniProtKB-KW"/>
</dbReference>
<name>A0ABW1YKD4_9GAMM</name>
<dbReference type="RefSeq" id="WP_193189345.1">
    <property type="nucleotide sequence ID" value="NZ_JACZFR010000006.1"/>
</dbReference>
<dbReference type="Proteomes" id="UP001596425">
    <property type="component" value="Unassembled WGS sequence"/>
</dbReference>
<gene>
    <name evidence="1" type="ORF">ACFQBM_07770</name>
</gene>
<dbReference type="InterPro" id="IPR053140">
    <property type="entry name" value="GDSL_Rv0518-like"/>
</dbReference>
<accession>A0ABW1YKD4</accession>
<dbReference type="PANTHER" id="PTHR43784:SF2">
    <property type="entry name" value="GDSL-LIKE LIPASE_ACYLHYDROLASE, PUTATIVE (AFU_ORTHOLOGUE AFUA_2G00820)-RELATED"/>
    <property type="match status" value="1"/>
</dbReference>
<dbReference type="InterPro" id="IPR001087">
    <property type="entry name" value="GDSL"/>
</dbReference>
<dbReference type="SUPFAM" id="SSF52266">
    <property type="entry name" value="SGNH hydrolase"/>
    <property type="match status" value="1"/>
</dbReference>
<dbReference type="Gene3D" id="3.40.50.1110">
    <property type="entry name" value="SGNH hydrolase"/>
    <property type="match status" value="1"/>
</dbReference>
<keyword evidence="2" id="KW-1185">Reference proteome</keyword>
<dbReference type="CDD" id="cd01830">
    <property type="entry name" value="XynE_like"/>
    <property type="match status" value="1"/>
</dbReference>
<proteinExistence type="predicted"/>
<organism evidence="1 2">
    <name type="scientific">Microbulbifer taiwanensis</name>
    <dbReference type="NCBI Taxonomy" id="986746"/>
    <lineage>
        <taxon>Bacteria</taxon>
        <taxon>Pseudomonadati</taxon>
        <taxon>Pseudomonadota</taxon>
        <taxon>Gammaproteobacteria</taxon>
        <taxon>Cellvibrionales</taxon>
        <taxon>Microbulbiferaceae</taxon>
        <taxon>Microbulbifer</taxon>
    </lineage>
</organism>
<dbReference type="EMBL" id="JBHSVR010000001">
    <property type="protein sequence ID" value="MFC6633171.1"/>
    <property type="molecule type" value="Genomic_DNA"/>
</dbReference>